<dbReference type="EMBL" id="JXTB01000485">
    <property type="protein sequence ID" value="PON38787.1"/>
    <property type="molecule type" value="Genomic_DNA"/>
</dbReference>
<dbReference type="Proteomes" id="UP000237105">
    <property type="component" value="Unassembled WGS sequence"/>
</dbReference>
<accession>A0A2P5AQJ1</accession>
<reference evidence="2" key="1">
    <citation type="submission" date="2016-06" db="EMBL/GenBank/DDBJ databases">
        <title>Parallel loss of symbiosis genes in relatives of nitrogen-fixing non-legume Parasponia.</title>
        <authorList>
            <person name="Van Velzen R."/>
            <person name="Holmer R."/>
            <person name="Bu F."/>
            <person name="Rutten L."/>
            <person name="Van Zeijl A."/>
            <person name="Liu W."/>
            <person name="Santuari L."/>
            <person name="Cao Q."/>
            <person name="Sharma T."/>
            <person name="Shen D."/>
            <person name="Roswanjaya Y."/>
            <person name="Wardhani T."/>
            <person name="Kalhor M.S."/>
            <person name="Jansen J."/>
            <person name="Van den Hoogen J."/>
            <person name="Gungor B."/>
            <person name="Hartog M."/>
            <person name="Hontelez J."/>
            <person name="Verver J."/>
            <person name="Yang W.-C."/>
            <person name="Schijlen E."/>
            <person name="Repin R."/>
            <person name="Schilthuizen M."/>
            <person name="Schranz E."/>
            <person name="Heidstra R."/>
            <person name="Miyata K."/>
            <person name="Fedorova E."/>
            <person name="Kohlen W."/>
            <person name="Bisseling T."/>
            <person name="Smit S."/>
            <person name="Geurts R."/>
        </authorList>
    </citation>
    <scope>NUCLEOTIDE SEQUENCE [LARGE SCALE GENOMIC DNA]</scope>
    <source>
        <strain evidence="2">cv. WU1-14</strain>
    </source>
</reference>
<evidence type="ECO:0000313" key="2">
    <source>
        <dbReference type="Proteomes" id="UP000237105"/>
    </source>
</evidence>
<name>A0A2P5AQJ1_PARAD</name>
<keyword evidence="2" id="KW-1185">Reference proteome</keyword>
<proteinExistence type="predicted"/>
<sequence>LRSGDIVASLIGPLPLTPLALGEDEIRMKTFWLRYIKNSNEEDQQKATVREVEK</sequence>
<feature type="non-terminal residue" evidence="1">
    <location>
        <position position="1"/>
    </location>
</feature>
<organism evidence="1 2">
    <name type="scientific">Parasponia andersonii</name>
    <name type="common">Sponia andersonii</name>
    <dbReference type="NCBI Taxonomy" id="3476"/>
    <lineage>
        <taxon>Eukaryota</taxon>
        <taxon>Viridiplantae</taxon>
        <taxon>Streptophyta</taxon>
        <taxon>Embryophyta</taxon>
        <taxon>Tracheophyta</taxon>
        <taxon>Spermatophyta</taxon>
        <taxon>Magnoliopsida</taxon>
        <taxon>eudicotyledons</taxon>
        <taxon>Gunneridae</taxon>
        <taxon>Pentapetalae</taxon>
        <taxon>rosids</taxon>
        <taxon>fabids</taxon>
        <taxon>Rosales</taxon>
        <taxon>Cannabaceae</taxon>
        <taxon>Parasponia</taxon>
    </lineage>
</organism>
<protein>
    <submittedName>
        <fullName evidence="1">Uncharacterized protein</fullName>
    </submittedName>
</protein>
<dbReference type="AlphaFoldDB" id="A0A2P5AQJ1"/>
<evidence type="ECO:0000313" key="1">
    <source>
        <dbReference type="EMBL" id="PON38787.1"/>
    </source>
</evidence>
<comment type="caution">
    <text evidence="1">The sequence shown here is derived from an EMBL/GenBank/DDBJ whole genome shotgun (WGS) entry which is preliminary data.</text>
</comment>
<gene>
    <name evidence="1" type="ORF">PanWU01x14_309800</name>
</gene>